<accession>A0A7K3WFR3</accession>
<organism evidence="3 4">
    <name type="scientific">Goekera deserti</name>
    <dbReference type="NCBI Taxonomy" id="2497753"/>
    <lineage>
        <taxon>Bacteria</taxon>
        <taxon>Bacillati</taxon>
        <taxon>Actinomycetota</taxon>
        <taxon>Actinomycetes</taxon>
        <taxon>Geodermatophilales</taxon>
        <taxon>Geodermatophilaceae</taxon>
        <taxon>Goekera</taxon>
    </lineage>
</organism>
<feature type="domain" description="Carrier" evidence="2">
    <location>
        <begin position="5"/>
        <end position="85"/>
    </location>
</feature>
<dbReference type="Proteomes" id="UP000470470">
    <property type="component" value="Unassembled WGS sequence"/>
</dbReference>
<dbReference type="Gene3D" id="1.10.1200.10">
    <property type="entry name" value="ACP-like"/>
    <property type="match status" value="1"/>
</dbReference>
<gene>
    <name evidence="3" type="ORF">G1H19_10005</name>
</gene>
<dbReference type="EMBL" id="JAAGWK010000011">
    <property type="protein sequence ID" value="NEL54333.1"/>
    <property type="molecule type" value="Genomic_DNA"/>
</dbReference>
<evidence type="ECO:0000256" key="1">
    <source>
        <dbReference type="SAM" id="MobiDB-lite"/>
    </source>
</evidence>
<name>A0A7K3WFR3_9ACTN</name>
<dbReference type="Pfam" id="PF00550">
    <property type="entry name" value="PP-binding"/>
    <property type="match status" value="1"/>
</dbReference>
<feature type="compositionally biased region" description="Basic and acidic residues" evidence="1">
    <location>
        <begin position="107"/>
        <end position="117"/>
    </location>
</feature>
<keyword evidence="4" id="KW-1185">Reference proteome</keyword>
<proteinExistence type="predicted"/>
<feature type="region of interest" description="Disordered" evidence="1">
    <location>
        <begin position="90"/>
        <end position="124"/>
    </location>
</feature>
<dbReference type="RefSeq" id="WP_152727629.1">
    <property type="nucleotide sequence ID" value="NZ_JAABOZ010000001.1"/>
</dbReference>
<comment type="caution">
    <text evidence="3">The sequence shown here is derived from an EMBL/GenBank/DDBJ whole genome shotgun (WGS) entry which is preliminary data.</text>
</comment>
<dbReference type="PROSITE" id="PS50075">
    <property type="entry name" value="CARRIER"/>
    <property type="match status" value="1"/>
</dbReference>
<dbReference type="InterPro" id="IPR036736">
    <property type="entry name" value="ACP-like_sf"/>
</dbReference>
<sequence>MTIALDTDTVLGALTSAITEVCGLEANEIAADALFGELEVDSLGAIEIAVLVGDALDVRVDLQDLVQDWTHLTIGELAGNLAGALRRKNPGYAEQAPPLVPSQRRTGPTEDLRRDTSSTKASSS</sequence>
<dbReference type="SUPFAM" id="SSF47336">
    <property type="entry name" value="ACP-like"/>
    <property type="match status" value="1"/>
</dbReference>
<evidence type="ECO:0000313" key="3">
    <source>
        <dbReference type="EMBL" id="NEL54333.1"/>
    </source>
</evidence>
<protein>
    <recommendedName>
        <fullName evidence="2">Carrier domain-containing protein</fullName>
    </recommendedName>
</protein>
<evidence type="ECO:0000313" key="4">
    <source>
        <dbReference type="Proteomes" id="UP000470470"/>
    </source>
</evidence>
<evidence type="ECO:0000259" key="2">
    <source>
        <dbReference type="PROSITE" id="PS50075"/>
    </source>
</evidence>
<dbReference type="AlphaFoldDB" id="A0A7K3WFR3"/>
<reference evidence="3 4" key="1">
    <citation type="submission" date="2020-02" db="EMBL/GenBank/DDBJ databases">
        <title>The whole genome sequence of CPCC 205119.</title>
        <authorList>
            <person name="Jiang Z."/>
        </authorList>
    </citation>
    <scope>NUCLEOTIDE SEQUENCE [LARGE SCALE GENOMIC DNA]</scope>
    <source>
        <strain evidence="3 4">CPCC 205119</strain>
    </source>
</reference>
<dbReference type="InterPro" id="IPR009081">
    <property type="entry name" value="PP-bd_ACP"/>
</dbReference>